<dbReference type="Pfam" id="PF08282">
    <property type="entry name" value="Hydrolase_3"/>
    <property type="match status" value="1"/>
</dbReference>
<dbReference type="SFLD" id="SFLDG01144">
    <property type="entry name" value="C2.B.4:_PGP_Like"/>
    <property type="match status" value="1"/>
</dbReference>
<accession>A0ABS8YD27</accession>
<dbReference type="GO" id="GO:0016787">
    <property type="term" value="F:hydrolase activity"/>
    <property type="evidence" value="ECO:0007669"/>
    <property type="project" value="UniProtKB-KW"/>
</dbReference>
<dbReference type="InterPro" id="IPR006379">
    <property type="entry name" value="HAD-SF_hydro_IIB"/>
</dbReference>
<dbReference type="CDD" id="cd07516">
    <property type="entry name" value="HAD_Pase"/>
    <property type="match status" value="1"/>
</dbReference>
<dbReference type="PANTHER" id="PTHR10000:SF8">
    <property type="entry name" value="HAD SUPERFAMILY HYDROLASE-LIKE, TYPE 3"/>
    <property type="match status" value="1"/>
</dbReference>
<dbReference type="EMBL" id="JAJNBZ010000003">
    <property type="protein sequence ID" value="MCE5168784.1"/>
    <property type="molecule type" value="Genomic_DNA"/>
</dbReference>
<dbReference type="SFLD" id="SFLDS00003">
    <property type="entry name" value="Haloacid_Dehalogenase"/>
    <property type="match status" value="1"/>
</dbReference>
<dbReference type="Gene3D" id="3.30.1240.10">
    <property type="match status" value="1"/>
</dbReference>
<evidence type="ECO:0000313" key="2">
    <source>
        <dbReference type="Proteomes" id="UP001199916"/>
    </source>
</evidence>
<dbReference type="InterPro" id="IPR023214">
    <property type="entry name" value="HAD_sf"/>
</dbReference>
<proteinExistence type="predicted"/>
<keyword evidence="1" id="KW-0378">Hydrolase</keyword>
<dbReference type="Proteomes" id="UP001199916">
    <property type="component" value="Unassembled WGS sequence"/>
</dbReference>
<dbReference type="NCBIfam" id="TIGR01484">
    <property type="entry name" value="HAD-SF-IIB"/>
    <property type="match status" value="1"/>
</dbReference>
<dbReference type="RefSeq" id="WP_026011214.1">
    <property type="nucleotide sequence ID" value="NZ_JAJNBZ010000003.1"/>
</dbReference>
<evidence type="ECO:0000313" key="1">
    <source>
        <dbReference type="EMBL" id="MCE5168784.1"/>
    </source>
</evidence>
<dbReference type="PROSITE" id="PS01229">
    <property type="entry name" value="COF_2"/>
    <property type="match status" value="1"/>
</dbReference>
<dbReference type="InterPro" id="IPR000150">
    <property type="entry name" value="Cof"/>
</dbReference>
<reference evidence="1 2" key="1">
    <citation type="submission" date="2021-11" db="EMBL/GenBank/DDBJ databases">
        <title>Draft genome sequence of Paenibacillus profundus YoMME, a new Gram-positive bacteria with exoelectrogenic properties.</title>
        <authorList>
            <person name="Hubenova Y."/>
            <person name="Hubenova E."/>
            <person name="Manasiev Y."/>
            <person name="Peykov S."/>
            <person name="Mitov M."/>
        </authorList>
    </citation>
    <scope>NUCLEOTIDE SEQUENCE [LARGE SCALE GENOMIC DNA]</scope>
    <source>
        <strain evidence="1 2">YoMME</strain>
    </source>
</reference>
<sequence>MYKLIAIDVDDTLITDDKEVTPGTKQALELAIAQGVAVTLATGRMYASAHNIALQTGLNVPLITYQGSLVKNVIDGHVLYERSVPKDAALSLLRYCDEHKLHLQLYIDDHLYAREENDKLIAYANLSNIPYTIEPDFDKLLASPSTKMLMIDEPERLDSIAPELRELLGPDVHITKSKPNFLEVTHREGTKGSALRHLAQHFGCSLEETIAIGDSWNDHDMIEAAGLGVAMDNAVDSLKAVADYVTLSNNEEGVRHVIEKFVLHPAQANQ</sequence>
<dbReference type="Gene3D" id="3.40.50.1000">
    <property type="entry name" value="HAD superfamily/HAD-like"/>
    <property type="match status" value="1"/>
</dbReference>
<dbReference type="SUPFAM" id="SSF56784">
    <property type="entry name" value="HAD-like"/>
    <property type="match status" value="1"/>
</dbReference>
<name>A0ABS8YD27_9BACL</name>
<organism evidence="1 2">
    <name type="scientific">Paenibacillus profundus</name>
    <dbReference type="NCBI Taxonomy" id="1173085"/>
    <lineage>
        <taxon>Bacteria</taxon>
        <taxon>Bacillati</taxon>
        <taxon>Bacillota</taxon>
        <taxon>Bacilli</taxon>
        <taxon>Bacillales</taxon>
        <taxon>Paenibacillaceae</taxon>
        <taxon>Paenibacillus</taxon>
    </lineage>
</organism>
<dbReference type="InterPro" id="IPR036412">
    <property type="entry name" value="HAD-like_sf"/>
</dbReference>
<comment type="caution">
    <text evidence="1">The sequence shown here is derived from an EMBL/GenBank/DDBJ whole genome shotgun (WGS) entry which is preliminary data.</text>
</comment>
<keyword evidence="2" id="KW-1185">Reference proteome</keyword>
<dbReference type="NCBIfam" id="TIGR00099">
    <property type="entry name" value="Cof-subfamily"/>
    <property type="match status" value="1"/>
</dbReference>
<dbReference type="SFLD" id="SFLDG01140">
    <property type="entry name" value="C2.B:_Phosphomannomutase_and_P"/>
    <property type="match status" value="1"/>
</dbReference>
<gene>
    <name evidence="1" type="ORF">LQV63_05600</name>
</gene>
<protein>
    <submittedName>
        <fullName evidence="1">Cof-type HAD-IIB family hydrolase</fullName>
    </submittedName>
</protein>
<dbReference type="PANTHER" id="PTHR10000">
    <property type="entry name" value="PHOSPHOSERINE PHOSPHATASE"/>
    <property type="match status" value="1"/>
</dbReference>